<comment type="caution">
    <text evidence="2">The sequence shown here is derived from an EMBL/GenBank/DDBJ whole genome shotgun (WGS) entry which is preliminary data.</text>
</comment>
<dbReference type="PANTHER" id="PTHR47938">
    <property type="entry name" value="RESPIRATORY COMPLEX I CHAPERONE (CIA84), PUTATIVE (AFU_ORTHOLOGUE AFUA_2G06020)-RELATED"/>
    <property type="match status" value="1"/>
</dbReference>
<feature type="compositionally biased region" description="Basic and acidic residues" evidence="1">
    <location>
        <begin position="1"/>
        <end position="10"/>
    </location>
</feature>
<dbReference type="Gene3D" id="1.25.40.10">
    <property type="entry name" value="Tetratricopeptide repeat domain"/>
    <property type="match status" value="2"/>
</dbReference>
<dbReference type="AlphaFoldDB" id="A0A812RNS8"/>
<dbReference type="PANTHER" id="PTHR47938:SF35">
    <property type="entry name" value="PENTATRICOPEPTIDE REPEAT-CONTAINING PROTEIN 4, MITOCHONDRIAL-RELATED"/>
    <property type="match status" value="1"/>
</dbReference>
<evidence type="ECO:0000313" key="3">
    <source>
        <dbReference type="Proteomes" id="UP000604046"/>
    </source>
</evidence>
<name>A0A812RNS8_9DINO</name>
<organism evidence="2 3">
    <name type="scientific">Symbiodinium natans</name>
    <dbReference type="NCBI Taxonomy" id="878477"/>
    <lineage>
        <taxon>Eukaryota</taxon>
        <taxon>Sar</taxon>
        <taxon>Alveolata</taxon>
        <taxon>Dinophyceae</taxon>
        <taxon>Suessiales</taxon>
        <taxon>Symbiodiniaceae</taxon>
        <taxon>Symbiodinium</taxon>
    </lineage>
</organism>
<protein>
    <recommendedName>
        <fullName evidence="4">Pentatricopeptide repeat-containing protein, chloroplastic</fullName>
    </recommendedName>
</protein>
<evidence type="ECO:0008006" key="4">
    <source>
        <dbReference type="Google" id="ProtNLM"/>
    </source>
</evidence>
<dbReference type="EMBL" id="CAJNDS010002356">
    <property type="protein sequence ID" value="CAE7447113.1"/>
    <property type="molecule type" value="Genomic_DNA"/>
</dbReference>
<dbReference type="GO" id="GO:0003729">
    <property type="term" value="F:mRNA binding"/>
    <property type="evidence" value="ECO:0007669"/>
    <property type="project" value="TreeGrafter"/>
</dbReference>
<evidence type="ECO:0000256" key="1">
    <source>
        <dbReference type="SAM" id="MobiDB-lite"/>
    </source>
</evidence>
<sequence length="455" mass="49646">MEEARAHNAERGSSSKSALTARHRTAEGRDPASSRARQPQPGAWEYAISFKAYARLSHWRLSVCLLARMPADRVDPDPICFRTIADSCCNINLWAGALAALSSMESKCGAVLGDEVSAKSVMRAWRAGSGWAKAQLLLDAFHVTSLRQDIRACNTAIDAAGAASQWSRAAMLLHCLVERHLEASEVSYNSLCRVAGEAHWKVALEYAGKSSRDCLRRDVVGVNSLLESFTWNRSLHELITARMRGTPLDTVSYNSAASAASAAVHAKSATSAWASALQTLSRIKVSALVPDAFTLNFSIRARTCALSRSSESSESWSSALELLAEVRDAQLRLGTMIYLAGFRACRTEPSWSVALALLERWSQSCPGDGSLKVRDAFDRCGSWRRALLQRGSEGSRWQIWQLAISRLDSRQDYAMALMACDAANWEDAVGLISLLQAAKGLVPDLVSCWDGTLML</sequence>
<dbReference type="InterPro" id="IPR011990">
    <property type="entry name" value="TPR-like_helical_dom_sf"/>
</dbReference>
<gene>
    <name evidence="2" type="ORF">SNAT2548_LOCUS24378</name>
</gene>
<dbReference type="Proteomes" id="UP000604046">
    <property type="component" value="Unassembled WGS sequence"/>
</dbReference>
<accession>A0A812RNS8</accession>
<evidence type="ECO:0000313" key="2">
    <source>
        <dbReference type="EMBL" id="CAE7447113.1"/>
    </source>
</evidence>
<feature type="region of interest" description="Disordered" evidence="1">
    <location>
        <begin position="1"/>
        <end position="38"/>
    </location>
</feature>
<reference evidence="2" key="1">
    <citation type="submission" date="2021-02" db="EMBL/GenBank/DDBJ databases">
        <authorList>
            <person name="Dougan E. K."/>
            <person name="Rhodes N."/>
            <person name="Thang M."/>
            <person name="Chan C."/>
        </authorList>
    </citation>
    <scope>NUCLEOTIDE SEQUENCE</scope>
</reference>
<keyword evidence="3" id="KW-1185">Reference proteome</keyword>
<proteinExistence type="predicted"/>